<dbReference type="Proteomes" id="UP001732700">
    <property type="component" value="Chromosome 2A"/>
</dbReference>
<reference evidence="1" key="2">
    <citation type="submission" date="2025-09" db="UniProtKB">
        <authorList>
            <consortium name="EnsemblPlants"/>
        </authorList>
    </citation>
    <scope>IDENTIFICATION</scope>
</reference>
<dbReference type="EnsemblPlants" id="AVESA.00010b.r2.2AG0247680.1">
    <property type="protein sequence ID" value="AVESA.00010b.r2.2AG0247680.1.CDS.1"/>
    <property type="gene ID" value="AVESA.00010b.r2.2AG0247680"/>
</dbReference>
<proteinExistence type="predicted"/>
<protein>
    <submittedName>
        <fullName evidence="1">Uncharacterized protein</fullName>
    </submittedName>
</protein>
<evidence type="ECO:0000313" key="2">
    <source>
        <dbReference type="Proteomes" id="UP001732700"/>
    </source>
</evidence>
<accession>A0ACD5UFW3</accession>
<evidence type="ECO:0000313" key="1">
    <source>
        <dbReference type="EnsemblPlants" id="AVESA.00010b.r2.2AG0247680.1.CDS.1"/>
    </source>
</evidence>
<keyword evidence="2" id="KW-1185">Reference proteome</keyword>
<name>A0ACD5UFW3_AVESA</name>
<reference evidence="1" key="1">
    <citation type="submission" date="2021-05" db="EMBL/GenBank/DDBJ databases">
        <authorList>
            <person name="Scholz U."/>
            <person name="Mascher M."/>
            <person name="Fiebig A."/>
        </authorList>
    </citation>
    <scope>NUCLEOTIDE SEQUENCE [LARGE SCALE GENOMIC DNA]</scope>
</reference>
<sequence>MFLLVVQISSSQSNTNDVRLTFNIQSYVCRAPLLKCLRLQFCYGITREGFAAAIANFPLLEELELDHLGGIDDTGVFEHVARSCPRMKHITYIRFFSNLEFRITDPDNDREALAIASMPELQTLQLFRDKLTNTGLASVIDNCPHLELLDLRNCGNITVDDALRAKCARIKKTTLLPYFEDPRRDRFKTPSEFIPCYIPSVGSTSRMAHDKYIGGDDDSMSHSRQSPDSFCSYLGEHELETSLREYDRMLEKSMRRYKI</sequence>
<organism evidence="1 2">
    <name type="scientific">Avena sativa</name>
    <name type="common">Oat</name>
    <dbReference type="NCBI Taxonomy" id="4498"/>
    <lineage>
        <taxon>Eukaryota</taxon>
        <taxon>Viridiplantae</taxon>
        <taxon>Streptophyta</taxon>
        <taxon>Embryophyta</taxon>
        <taxon>Tracheophyta</taxon>
        <taxon>Spermatophyta</taxon>
        <taxon>Magnoliopsida</taxon>
        <taxon>Liliopsida</taxon>
        <taxon>Poales</taxon>
        <taxon>Poaceae</taxon>
        <taxon>BOP clade</taxon>
        <taxon>Pooideae</taxon>
        <taxon>Poodae</taxon>
        <taxon>Poeae</taxon>
        <taxon>Poeae Chloroplast Group 1 (Aveneae type)</taxon>
        <taxon>Aveninae</taxon>
        <taxon>Avena</taxon>
    </lineage>
</organism>